<gene>
    <name evidence="1" type="primary">A09g510990.1_BraROA</name>
    <name evidence="1" type="ORF">IGI04_036115</name>
</gene>
<comment type="caution">
    <text evidence="1">The sequence shown here is derived from an EMBL/GenBank/DDBJ whole genome shotgun (WGS) entry which is preliminary data.</text>
</comment>
<evidence type="ECO:0000313" key="1">
    <source>
        <dbReference type="EMBL" id="KAG5384645.1"/>
    </source>
</evidence>
<sequence>MGDQDKEKKMGNPDVVHKVCDWSWLHQTELTIHVIAPWLCSVPKSHPVLLICSYEDQEVRGPRGTRPKRYEDQEVGSDPYGSVYDLLSQDKYTICVSQGMSRKDTVDKFISFMIMLTEKLRMVLVKLRSREGSASEGAVKARPVRGCVTC</sequence>
<organism evidence="1 2">
    <name type="scientific">Brassica rapa subsp. trilocularis</name>
    <dbReference type="NCBI Taxonomy" id="1813537"/>
    <lineage>
        <taxon>Eukaryota</taxon>
        <taxon>Viridiplantae</taxon>
        <taxon>Streptophyta</taxon>
        <taxon>Embryophyta</taxon>
        <taxon>Tracheophyta</taxon>
        <taxon>Spermatophyta</taxon>
        <taxon>Magnoliopsida</taxon>
        <taxon>eudicotyledons</taxon>
        <taxon>Gunneridae</taxon>
        <taxon>Pentapetalae</taxon>
        <taxon>rosids</taxon>
        <taxon>malvids</taxon>
        <taxon>Brassicales</taxon>
        <taxon>Brassicaceae</taxon>
        <taxon>Brassiceae</taxon>
        <taxon>Brassica</taxon>
    </lineage>
</organism>
<reference evidence="1 2" key="1">
    <citation type="submission" date="2021-03" db="EMBL/GenBank/DDBJ databases">
        <authorList>
            <person name="King G.J."/>
            <person name="Bancroft I."/>
            <person name="Baten A."/>
            <person name="Bloomfield J."/>
            <person name="Borpatragohain P."/>
            <person name="He Z."/>
            <person name="Irish N."/>
            <person name="Irwin J."/>
            <person name="Liu K."/>
            <person name="Mauleon R.P."/>
            <person name="Moore J."/>
            <person name="Morris R."/>
            <person name="Ostergaard L."/>
            <person name="Wang B."/>
            <person name="Wells R."/>
        </authorList>
    </citation>
    <scope>NUCLEOTIDE SEQUENCE [LARGE SCALE GENOMIC DNA]</scope>
    <source>
        <strain evidence="1">R-o-18</strain>
        <tissue evidence="1">Leaf</tissue>
    </source>
</reference>
<proteinExistence type="predicted"/>
<dbReference type="Proteomes" id="UP000823674">
    <property type="component" value="Chromosome A09"/>
</dbReference>
<feature type="non-terminal residue" evidence="1">
    <location>
        <position position="150"/>
    </location>
</feature>
<evidence type="ECO:0000313" key="2">
    <source>
        <dbReference type="Proteomes" id="UP000823674"/>
    </source>
</evidence>
<accession>A0ABQ7LDK4</accession>
<protein>
    <submittedName>
        <fullName evidence="1">Uncharacterized protein</fullName>
    </submittedName>
</protein>
<dbReference type="EMBL" id="JADBGQ010000008">
    <property type="protein sequence ID" value="KAG5384645.1"/>
    <property type="molecule type" value="Genomic_DNA"/>
</dbReference>
<keyword evidence="2" id="KW-1185">Reference proteome</keyword>
<name>A0ABQ7LDK4_BRACM</name>